<evidence type="ECO:0000256" key="8">
    <source>
        <dbReference type="SAM" id="Phobius"/>
    </source>
</evidence>
<feature type="transmembrane region" description="Helical" evidence="8">
    <location>
        <begin position="227"/>
        <end position="251"/>
    </location>
</feature>
<evidence type="ECO:0000256" key="7">
    <source>
        <dbReference type="ARBA" id="ARBA00023136"/>
    </source>
</evidence>
<organism evidence="10 11">
    <name type="scientific">Inquilinus ginsengisoli</name>
    <dbReference type="NCBI Taxonomy" id="363840"/>
    <lineage>
        <taxon>Bacteria</taxon>
        <taxon>Pseudomonadati</taxon>
        <taxon>Pseudomonadota</taxon>
        <taxon>Alphaproteobacteria</taxon>
        <taxon>Rhodospirillales</taxon>
        <taxon>Rhodospirillaceae</taxon>
        <taxon>Inquilinus</taxon>
    </lineage>
</organism>
<feature type="transmembrane region" description="Helical" evidence="8">
    <location>
        <begin position="286"/>
        <end position="308"/>
    </location>
</feature>
<evidence type="ECO:0000313" key="10">
    <source>
        <dbReference type="EMBL" id="MDR6288161.1"/>
    </source>
</evidence>
<keyword evidence="11" id="KW-1185">Reference proteome</keyword>
<accession>A0ABU1JHV8</accession>
<evidence type="ECO:0000313" key="11">
    <source>
        <dbReference type="Proteomes" id="UP001262410"/>
    </source>
</evidence>
<evidence type="ECO:0000256" key="4">
    <source>
        <dbReference type="ARBA" id="ARBA00022475"/>
    </source>
</evidence>
<keyword evidence="3" id="KW-0813">Transport</keyword>
<keyword evidence="4" id="KW-1003">Cell membrane</keyword>
<dbReference type="InterPro" id="IPR013525">
    <property type="entry name" value="ABC2_TM"/>
</dbReference>
<proteinExistence type="inferred from homology"/>
<dbReference type="PANTHER" id="PTHR30294">
    <property type="entry name" value="MEMBRANE COMPONENT OF ABC TRANSPORTER YHHJ-RELATED"/>
    <property type="match status" value="1"/>
</dbReference>
<keyword evidence="7 8" id="KW-0472">Membrane</keyword>
<dbReference type="Pfam" id="PF12698">
    <property type="entry name" value="ABC2_membrane_3"/>
    <property type="match status" value="1"/>
</dbReference>
<feature type="transmembrane region" description="Helical" evidence="8">
    <location>
        <begin position="178"/>
        <end position="200"/>
    </location>
</feature>
<dbReference type="EMBL" id="JAVDPW010000001">
    <property type="protein sequence ID" value="MDR6288161.1"/>
    <property type="molecule type" value="Genomic_DNA"/>
</dbReference>
<comment type="similarity">
    <text evidence="2">Belongs to the ABC-2 integral membrane protein family.</text>
</comment>
<protein>
    <submittedName>
        <fullName evidence="10">ABC-2 type transport system permease protein</fullName>
    </submittedName>
</protein>
<evidence type="ECO:0000259" key="9">
    <source>
        <dbReference type="PROSITE" id="PS51012"/>
    </source>
</evidence>
<evidence type="ECO:0000256" key="3">
    <source>
        <dbReference type="ARBA" id="ARBA00022448"/>
    </source>
</evidence>
<dbReference type="PROSITE" id="PS51012">
    <property type="entry name" value="ABC_TM2"/>
    <property type="match status" value="1"/>
</dbReference>
<keyword evidence="5 8" id="KW-0812">Transmembrane</keyword>
<dbReference type="PANTHER" id="PTHR30294:SF29">
    <property type="entry name" value="MULTIDRUG ABC TRANSPORTER PERMEASE YBHS-RELATED"/>
    <property type="match status" value="1"/>
</dbReference>
<evidence type="ECO:0000256" key="1">
    <source>
        <dbReference type="ARBA" id="ARBA00004651"/>
    </source>
</evidence>
<sequence length="373" mass="39990">MAGLSVQRLAGLVRKEVLQILRDPSSVMIALVMPVVLLLLNGFGLSLDARDVPFGVVIESPSPDTAGLYAAFANSGYLRATAYRSAGEAETALTSREIRGFAVLRGDFSRQAVALQEPARIQLIVDGVDANTARLVEGYAGGAIRVWLGGLEGRRAAAAPLILELRNWFNPQLRSTDFIVPGLIALIMTLIGALLTALVVSREWERGTMEALLVTPVRTIELQLGKLIAYFGLGLAGLAVSLALAIFLFQVPFRGSLGALLLVSAVFLLSALGMGLLISTWARNQFVAAQIAFIVTYMPAVILSGLLFDIASMPGWVQAVTRVVAARYYVDALQTLFLAGDVWPVLLPDLAAMGGFAAFFFAVTLINTRRRLD</sequence>
<feature type="transmembrane region" description="Helical" evidence="8">
    <location>
        <begin position="345"/>
        <end position="366"/>
    </location>
</feature>
<evidence type="ECO:0000256" key="6">
    <source>
        <dbReference type="ARBA" id="ARBA00022989"/>
    </source>
</evidence>
<keyword evidence="6 8" id="KW-1133">Transmembrane helix</keyword>
<feature type="transmembrane region" description="Helical" evidence="8">
    <location>
        <begin position="257"/>
        <end position="279"/>
    </location>
</feature>
<comment type="caution">
    <text evidence="10">The sequence shown here is derived from an EMBL/GenBank/DDBJ whole genome shotgun (WGS) entry which is preliminary data.</text>
</comment>
<dbReference type="InterPro" id="IPR047817">
    <property type="entry name" value="ABC2_TM_bact-type"/>
</dbReference>
<dbReference type="Proteomes" id="UP001262410">
    <property type="component" value="Unassembled WGS sequence"/>
</dbReference>
<gene>
    <name evidence="10" type="ORF">E9232_000660</name>
</gene>
<name>A0ABU1JHV8_9PROT</name>
<feature type="transmembrane region" description="Helical" evidence="8">
    <location>
        <begin position="27"/>
        <end position="47"/>
    </location>
</feature>
<comment type="subcellular location">
    <subcellularLocation>
        <location evidence="1">Cell membrane</location>
        <topology evidence="1">Multi-pass membrane protein</topology>
    </subcellularLocation>
</comment>
<evidence type="ECO:0000256" key="5">
    <source>
        <dbReference type="ARBA" id="ARBA00022692"/>
    </source>
</evidence>
<dbReference type="InterPro" id="IPR051449">
    <property type="entry name" value="ABC-2_transporter_component"/>
</dbReference>
<dbReference type="RefSeq" id="WP_309792128.1">
    <property type="nucleotide sequence ID" value="NZ_JAVDPW010000001.1"/>
</dbReference>
<evidence type="ECO:0000256" key="2">
    <source>
        <dbReference type="ARBA" id="ARBA00007783"/>
    </source>
</evidence>
<reference evidence="10 11" key="1">
    <citation type="submission" date="2023-07" db="EMBL/GenBank/DDBJ databases">
        <title>Sorghum-associated microbial communities from plants grown in Nebraska, USA.</title>
        <authorList>
            <person name="Schachtman D."/>
        </authorList>
    </citation>
    <scope>NUCLEOTIDE SEQUENCE [LARGE SCALE GENOMIC DNA]</scope>
    <source>
        <strain evidence="10 11">584</strain>
    </source>
</reference>
<feature type="domain" description="ABC transmembrane type-2" evidence="9">
    <location>
        <begin position="145"/>
        <end position="371"/>
    </location>
</feature>